<protein>
    <submittedName>
        <fullName evidence="5">Uncharacterized protein LOC109478192</fullName>
    </submittedName>
</protein>
<organism evidence="4 5">
    <name type="scientific">Branchiostoma belcheri</name>
    <name type="common">Amphioxus</name>
    <dbReference type="NCBI Taxonomy" id="7741"/>
    <lineage>
        <taxon>Eukaryota</taxon>
        <taxon>Metazoa</taxon>
        <taxon>Chordata</taxon>
        <taxon>Cephalochordata</taxon>
        <taxon>Leptocardii</taxon>
        <taxon>Amphioxiformes</taxon>
        <taxon>Branchiostomatidae</taxon>
        <taxon>Branchiostoma</taxon>
    </lineage>
</organism>
<dbReference type="PANTHER" id="PTHR46549">
    <property type="entry name" value="MACPF DOMAIN-CONTAINING PROTEIN"/>
    <property type="match status" value="1"/>
</dbReference>
<gene>
    <name evidence="5" type="primary">LOC109478192</name>
</gene>
<evidence type="ECO:0000259" key="3">
    <source>
        <dbReference type="PROSITE" id="PS51412"/>
    </source>
</evidence>
<dbReference type="KEGG" id="bbel:109478192"/>
<dbReference type="SUPFAM" id="SSF57184">
    <property type="entry name" value="Growth factor receptor domain"/>
    <property type="match status" value="1"/>
</dbReference>
<dbReference type="SMART" id="SM00261">
    <property type="entry name" value="FU"/>
    <property type="match status" value="1"/>
</dbReference>
<dbReference type="InterPro" id="IPR006624">
    <property type="entry name" value="Beta-propeller_rpt_TECPR"/>
</dbReference>
<dbReference type="Pfam" id="PF01823">
    <property type="entry name" value="MACPF"/>
    <property type="match status" value="1"/>
</dbReference>
<dbReference type="Proteomes" id="UP000515135">
    <property type="component" value="Unplaced"/>
</dbReference>
<sequence>MGWTVLVWTFLLSTSIYWANGNPHNRAKRAVPPAVAAFVADAAKDVGGKVVDKLGDRIADAVVENHREKVVSSLENYFSDQFDKADEKFDQVMATGGDLLSGLGGNVKQARVKMIHGRGTNTGDTFSPAGYELRFDVERSEGHGSGNDDSTDGMSPALYPSGVGPLLMNACFGTNYAPGDPCYEGFVPIEACANIIDGATVVGVGFDGHGEYSTDSRKKSLIQRSCQGLQGVSLLHEVCFVIYKEYHVPDIMTVQGIYDTDVATYSFSSVDEYRHYLEDKSAVTSQTGMFQKEMTKVQGHLAVSGFAGMGWSAGGGGSTQEGRAEQTEELNARSQASARLTESTSRTFMAMMELNVFRYEIFLDFVTPEDLNLAFLRDFLGLPETYSGLGGEFLKFILRWGTHYTTAAKFGGQLKIIKTKEASEEASREHFAQAAQSDFKKVFSTYSAQQTQTKSSSFWHDHEKKTDNSEERAQANRVTSSSESQSEEGTLSQYEFSNEMMVVQGGDQRIAAAITEFYTTSFGNELKDWLESIDEFPKAFEFNMQLITDLLDLNFDTFFPQGNETVDFGCFGKRAGEMKTDKQGYKYYVQNIGAGANKTGNRTEIRYCKFGAREDIENSIYERRLALKRAIGVYLLEGPFVPSEFQIPAGEPGCETAELMFDDSDVSSPSWDELTGGNEFKVIFDLPYKIPNLLAAKAALNVKFVTKFKVWLTIREGLKPHLYDGHQNGNSGEISQRKISVGGLVMTYEEDTGTFVVTSEDYEASKLVIPDLPAWINGMRVARAEYKSLREHINKNSDHGQQVHMPCNMWWSNALRIDPTNGGKCIHFTAASEGDIFIVFAGSPKDQETWITVEISTSGVVFYKAKQSVVSQLDRGAQGPGSETVYQSYFVCISENNETSATLVEFGKTPDNKDRGNIWLGYLFAGDIPSVRHYAFGSGDRSVMLMGVSQIDNPERTCLGGTTEKDGRCVQRCHDECIGCMITGSNDPRRCVECKHVKLLSKYIQQNNNNDFAFECVAACPSGMVTASGTNRCKCNQVEKAGPDGSVRCLLDCGSNYYNDNGVCKAFADTEWRKIPGKLKQVEARSSGPEAWGVDSNGNVFKLNAAASTMDPGEMST</sequence>
<name>A0A6P4Z0W6_BRABE</name>
<evidence type="ECO:0000313" key="4">
    <source>
        <dbReference type="Proteomes" id="UP000515135"/>
    </source>
</evidence>
<dbReference type="InterPro" id="IPR006212">
    <property type="entry name" value="Furin_repeat"/>
</dbReference>
<dbReference type="GeneID" id="109478192"/>
<reference evidence="5" key="1">
    <citation type="submission" date="2025-08" db="UniProtKB">
        <authorList>
            <consortium name="RefSeq"/>
        </authorList>
    </citation>
    <scope>IDENTIFICATION</scope>
    <source>
        <tissue evidence="5">Gonad</tissue>
    </source>
</reference>
<feature type="compositionally biased region" description="Basic and acidic residues" evidence="1">
    <location>
        <begin position="459"/>
        <end position="474"/>
    </location>
</feature>
<dbReference type="InterPro" id="IPR020864">
    <property type="entry name" value="MACPF"/>
</dbReference>
<feature type="chain" id="PRO_5027620721" evidence="2">
    <location>
        <begin position="22"/>
        <end position="1117"/>
    </location>
</feature>
<dbReference type="OrthoDB" id="10029396at2759"/>
<dbReference type="PROSITE" id="PS51412">
    <property type="entry name" value="MACPF_2"/>
    <property type="match status" value="1"/>
</dbReference>
<keyword evidence="2" id="KW-0732">Signal</keyword>
<evidence type="ECO:0000313" key="5">
    <source>
        <dbReference type="RefSeq" id="XP_019635210.1"/>
    </source>
</evidence>
<feature type="domain" description="MACPF" evidence="3">
    <location>
        <begin position="185"/>
        <end position="583"/>
    </location>
</feature>
<dbReference type="RefSeq" id="XP_019635210.1">
    <property type="nucleotide sequence ID" value="XM_019779651.1"/>
</dbReference>
<dbReference type="SMART" id="SM00706">
    <property type="entry name" value="TECPR"/>
    <property type="match status" value="1"/>
</dbReference>
<feature type="signal peptide" evidence="2">
    <location>
        <begin position="1"/>
        <end position="21"/>
    </location>
</feature>
<dbReference type="CDD" id="cd00064">
    <property type="entry name" value="FU"/>
    <property type="match status" value="1"/>
</dbReference>
<accession>A0A6P4Z0W6</accession>
<dbReference type="AlphaFoldDB" id="A0A6P4Z0W6"/>
<keyword evidence="4" id="KW-1185">Reference proteome</keyword>
<proteinExistence type="predicted"/>
<dbReference type="InterPro" id="IPR009030">
    <property type="entry name" value="Growth_fac_rcpt_cys_sf"/>
</dbReference>
<dbReference type="PANTHER" id="PTHR46549:SF1">
    <property type="entry name" value="MACPF DOMAIN-CONTAINING PROTEIN"/>
    <property type="match status" value="1"/>
</dbReference>
<evidence type="ECO:0000256" key="1">
    <source>
        <dbReference type="SAM" id="MobiDB-lite"/>
    </source>
</evidence>
<feature type="region of interest" description="Disordered" evidence="1">
    <location>
        <begin position="454"/>
        <end position="490"/>
    </location>
</feature>
<evidence type="ECO:0000256" key="2">
    <source>
        <dbReference type="SAM" id="SignalP"/>
    </source>
</evidence>